<dbReference type="EMBL" id="JAIEZQ010000003">
    <property type="protein sequence ID" value="MBY9076881.1"/>
    <property type="molecule type" value="Genomic_DNA"/>
</dbReference>
<dbReference type="Proteomes" id="UP000754710">
    <property type="component" value="Unassembled WGS sequence"/>
</dbReference>
<comment type="caution">
    <text evidence="1">The sequence shown here is derived from an EMBL/GenBank/DDBJ whole genome shotgun (WGS) entry which is preliminary data.</text>
</comment>
<evidence type="ECO:0000313" key="2">
    <source>
        <dbReference type="Proteomes" id="UP000754710"/>
    </source>
</evidence>
<organism evidence="1 2">
    <name type="scientific">Nocardioides jiangsuensis</name>
    <dbReference type="NCBI Taxonomy" id="2866161"/>
    <lineage>
        <taxon>Bacteria</taxon>
        <taxon>Bacillati</taxon>
        <taxon>Actinomycetota</taxon>
        <taxon>Actinomycetes</taxon>
        <taxon>Propionibacteriales</taxon>
        <taxon>Nocardioidaceae</taxon>
        <taxon>Nocardioides</taxon>
    </lineage>
</organism>
<dbReference type="RefSeq" id="WP_221026656.1">
    <property type="nucleotide sequence ID" value="NZ_JAIEZQ010000003.1"/>
</dbReference>
<dbReference type="InterPro" id="IPR052025">
    <property type="entry name" value="Xyloglucanase_GH74"/>
</dbReference>
<name>A0ABS7RPJ4_9ACTN</name>
<evidence type="ECO:0000313" key="1">
    <source>
        <dbReference type="EMBL" id="MBY9076881.1"/>
    </source>
</evidence>
<accession>A0ABS7RPJ4</accession>
<dbReference type="Gene3D" id="2.130.10.10">
    <property type="entry name" value="YVTN repeat-like/Quinoprotein amine dehydrogenase"/>
    <property type="match status" value="6"/>
</dbReference>
<evidence type="ECO:0008006" key="3">
    <source>
        <dbReference type="Google" id="ProtNLM"/>
    </source>
</evidence>
<protein>
    <recommendedName>
        <fullName evidence="3">Sortilin (Neurotensin receptor 3)</fullName>
    </recommendedName>
</protein>
<dbReference type="PANTHER" id="PTHR43739:SF5">
    <property type="entry name" value="EXO-ALPHA-SIALIDASE"/>
    <property type="match status" value="1"/>
</dbReference>
<reference evidence="1 2" key="1">
    <citation type="submission" date="2021-08" db="EMBL/GenBank/DDBJ databases">
        <title>Nocardioides bacterium WL0053 sp. nov., isolated from the sediment.</title>
        <authorList>
            <person name="Wang L."/>
            <person name="Zhang D."/>
            <person name="Zhang A."/>
        </authorList>
    </citation>
    <scope>NUCLEOTIDE SEQUENCE [LARGE SCALE GENOMIC DNA]</scope>
    <source>
        <strain evidence="1 2">WL0053</strain>
    </source>
</reference>
<sequence length="643" mass="67265">MVRVRSSSLLVLVLAVGLWGLPDPGAPAVASHSTGRWSAHGPSAGSVRTVEVGNDGTVYAGTGGAGVFASRDGGATWQRRGSGLPPDAYVSGIAVSPSTPARVYLSTYAHGAYRSDDAGASWRRIHPAATVSDIAVDPTDADIVYLGDAGGTNAKSVDGGATWTGLTIPNRSTFASDVVEVAPSDPAVVYATDPPLLVRSDDGGATWHGTGSSTTFVEDLAVHPTDPDVVYAATVFDTVQKSTDRGVTWTAGTGLPDIVTHTVEIDRSRPSTVYAGTARGGYAYRSVDAGATWQRYRVATANGAVEHLASAAGGVVYAGTTYNGVFRSVDRGATWTRRGNRIVGADVRALVTVPSSPAVVYAGTMGDGVHRTTDSGLTWARRGLAGRRVNDLAVHRSRPRTVYAATDRGIHRTIDGGRTWRLATSRFAGASAVAVAPSDPAVVYATRSGSVIRSVDAGRTWRRLRVPDYADYTALAVHPTRPATAWVGTAGSQGTVLRTGDGGRTWRSAAACPLNYPALDLAVDTRRPWVVYAGCESNGLYRSRDRGATWRRITPDAVDTVTDVVVDPARSGRLYVGTYSGRGVSGVYRSVDGGVTWRLFGTGMTTTWTHALAITATSSRLHAGTTGYGLDGGGGGVFTYRLK</sequence>
<dbReference type="CDD" id="cd15482">
    <property type="entry name" value="Sialidase_non-viral"/>
    <property type="match status" value="3"/>
</dbReference>
<dbReference type="InterPro" id="IPR015943">
    <property type="entry name" value="WD40/YVTN_repeat-like_dom_sf"/>
</dbReference>
<keyword evidence="2" id="KW-1185">Reference proteome</keyword>
<dbReference type="SUPFAM" id="SSF110296">
    <property type="entry name" value="Oligoxyloglucan reducing end-specific cellobiohydrolase"/>
    <property type="match status" value="3"/>
</dbReference>
<gene>
    <name evidence="1" type="ORF">K1X13_18785</name>
</gene>
<proteinExistence type="predicted"/>
<dbReference type="PANTHER" id="PTHR43739">
    <property type="entry name" value="XYLOGLUCANASE (EUROFUNG)"/>
    <property type="match status" value="1"/>
</dbReference>